<evidence type="ECO:0000256" key="3">
    <source>
        <dbReference type="ARBA" id="ARBA00022723"/>
    </source>
</evidence>
<evidence type="ECO:0000313" key="6">
    <source>
        <dbReference type="EMBL" id="NEV61645.1"/>
    </source>
</evidence>
<evidence type="ECO:0000256" key="2">
    <source>
        <dbReference type="ARBA" id="ARBA00007958"/>
    </source>
</evidence>
<dbReference type="NCBIfam" id="TIGR01460">
    <property type="entry name" value="HAD-SF-IIA"/>
    <property type="match status" value="1"/>
</dbReference>
<dbReference type="Proteomes" id="UP000483379">
    <property type="component" value="Unassembled WGS sequence"/>
</dbReference>
<evidence type="ECO:0000256" key="4">
    <source>
        <dbReference type="ARBA" id="ARBA00022842"/>
    </source>
</evidence>
<sequence length="264" mass="28386">MANKIAALLIDLDGVLYQEGRPIQGARKAVDWLRARKIPHLFVTNTTSRPRRALAEQLAGMGIEVTTEEILTPAIAAVAWLQAHTQGPVGLFVQEATKEDFADLTIAAPGATAPVSAVVVGDYGESWSFATLNRAFRWLMADPQPLLIALGMTRYWQASDGLRLDTGPFVAALEFATGVKATIVGKPARGFFEAALDRLNATPRTACMIGDDVVSDIGGAQALGIHGMLVKTGKFRPADLSHSPLPMVILPSIAELPTWWDTHH</sequence>
<keyword evidence="3" id="KW-0479">Metal-binding</keyword>
<evidence type="ECO:0000256" key="5">
    <source>
        <dbReference type="ARBA" id="ARBA00039666"/>
    </source>
</evidence>
<keyword evidence="7" id="KW-1185">Reference proteome</keyword>
<organism evidence="6 7">
    <name type="scientific">Thiorhodococcus minor</name>
    <dbReference type="NCBI Taxonomy" id="57489"/>
    <lineage>
        <taxon>Bacteria</taxon>
        <taxon>Pseudomonadati</taxon>
        <taxon>Pseudomonadota</taxon>
        <taxon>Gammaproteobacteria</taxon>
        <taxon>Chromatiales</taxon>
        <taxon>Chromatiaceae</taxon>
        <taxon>Thiorhodococcus</taxon>
    </lineage>
</organism>
<proteinExistence type="inferred from homology"/>
<protein>
    <recommendedName>
        <fullName evidence="5">Haloacid dehalogenase-like hydrolase domain-containing protein 2</fullName>
    </recommendedName>
</protein>
<dbReference type="SUPFAM" id="SSF56784">
    <property type="entry name" value="HAD-like"/>
    <property type="match status" value="1"/>
</dbReference>
<dbReference type="InterPro" id="IPR006355">
    <property type="entry name" value="LHPP/HDHD2"/>
</dbReference>
<comment type="similarity">
    <text evidence="2">Belongs to the HAD-like hydrolase superfamily.</text>
</comment>
<accession>A0A6M0JZZ7</accession>
<comment type="caution">
    <text evidence="6">The sequence shown here is derived from an EMBL/GenBank/DDBJ whole genome shotgun (WGS) entry which is preliminary data.</text>
</comment>
<dbReference type="InterPro" id="IPR036412">
    <property type="entry name" value="HAD-like_sf"/>
</dbReference>
<name>A0A6M0JZZ7_9GAMM</name>
<dbReference type="RefSeq" id="WP_164452075.1">
    <property type="nucleotide sequence ID" value="NZ_JAAIJQ010000015.1"/>
</dbReference>
<dbReference type="AlphaFoldDB" id="A0A6M0JZZ7"/>
<keyword evidence="6" id="KW-0378">Hydrolase</keyword>
<dbReference type="Pfam" id="PF13242">
    <property type="entry name" value="Hydrolase_like"/>
    <property type="match status" value="1"/>
</dbReference>
<dbReference type="GO" id="GO:0016791">
    <property type="term" value="F:phosphatase activity"/>
    <property type="evidence" value="ECO:0007669"/>
    <property type="project" value="InterPro"/>
</dbReference>
<dbReference type="PANTHER" id="PTHR19288">
    <property type="entry name" value="4-NITROPHENYLPHOSPHATASE-RELATED"/>
    <property type="match status" value="1"/>
</dbReference>
<evidence type="ECO:0000313" key="7">
    <source>
        <dbReference type="Proteomes" id="UP000483379"/>
    </source>
</evidence>
<comment type="cofactor">
    <cofactor evidence="1">
        <name>Mg(2+)</name>
        <dbReference type="ChEBI" id="CHEBI:18420"/>
    </cofactor>
</comment>
<dbReference type="Pfam" id="PF13344">
    <property type="entry name" value="Hydrolase_6"/>
    <property type="match status" value="1"/>
</dbReference>
<dbReference type="PANTHER" id="PTHR19288:SF46">
    <property type="entry name" value="HALOACID DEHALOGENASE-LIKE HYDROLASE DOMAIN-CONTAINING PROTEIN 2"/>
    <property type="match status" value="1"/>
</dbReference>
<keyword evidence="4" id="KW-0460">Magnesium</keyword>
<dbReference type="GO" id="GO:0046872">
    <property type="term" value="F:metal ion binding"/>
    <property type="evidence" value="ECO:0007669"/>
    <property type="project" value="UniProtKB-KW"/>
</dbReference>
<dbReference type="Gene3D" id="3.40.50.1000">
    <property type="entry name" value="HAD superfamily/HAD-like"/>
    <property type="match status" value="2"/>
</dbReference>
<dbReference type="GO" id="GO:0005737">
    <property type="term" value="C:cytoplasm"/>
    <property type="evidence" value="ECO:0007669"/>
    <property type="project" value="TreeGrafter"/>
</dbReference>
<dbReference type="EMBL" id="JAAIJQ010000015">
    <property type="protein sequence ID" value="NEV61645.1"/>
    <property type="molecule type" value="Genomic_DNA"/>
</dbReference>
<evidence type="ECO:0000256" key="1">
    <source>
        <dbReference type="ARBA" id="ARBA00001946"/>
    </source>
</evidence>
<reference evidence="6 7" key="1">
    <citation type="submission" date="2020-02" db="EMBL/GenBank/DDBJ databases">
        <title>Genome sequences of Thiorhodococcus mannitoliphagus and Thiorhodococcus minor, purple sulfur photosynthetic bacteria in the gammaproteobacterial family, Chromatiaceae.</title>
        <authorList>
            <person name="Aviles F.A."/>
            <person name="Meyer T.E."/>
            <person name="Kyndt J.A."/>
        </authorList>
    </citation>
    <scope>NUCLEOTIDE SEQUENCE [LARGE SCALE GENOMIC DNA]</scope>
    <source>
        <strain evidence="6 7">DSM 11518</strain>
    </source>
</reference>
<dbReference type="InterPro" id="IPR023214">
    <property type="entry name" value="HAD_sf"/>
</dbReference>
<gene>
    <name evidence="6" type="ORF">G3446_07035</name>
</gene>
<dbReference type="NCBIfam" id="TIGR01458">
    <property type="entry name" value="HAD-SF-IIA-hyp3"/>
    <property type="match status" value="1"/>
</dbReference>
<dbReference type="InterPro" id="IPR006357">
    <property type="entry name" value="HAD-SF_hydro_IIA"/>
</dbReference>